<organism evidence="1 2">
    <name type="scientific">Caulobacter vibrioides</name>
    <name type="common">Caulobacter crescentus</name>
    <dbReference type="NCBI Taxonomy" id="155892"/>
    <lineage>
        <taxon>Bacteria</taxon>
        <taxon>Pseudomonadati</taxon>
        <taxon>Pseudomonadota</taxon>
        <taxon>Alphaproteobacteria</taxon>
        <taxon>Caulobacterales</taxon>
        <taxon>Caulobacteraceae</taxon>
        <taxon>Caulobacter</taxon>
    </lineage>
</organism>
<name>A0A258DCN3_CAUVI</name>
<accession>A0A258DCN3</accession>
<gene>
    <name evidence="1" type="ORF">B7Z12_03325</name>
</gene>
<proteinExistence type="predicted"/>
<evidence type="ECO:0000313" key="2">
    <source>
        <dbReference type="Proteomes" id="UP000215616"/>
    </source>
</evidence>
<evidence type="ECO:0000313" key="1">
    <source>
        <dbReference type="EMBL" id="OYX05529.1"/>
    </source>
</evidence>
<dbReference type="AlphaFoldDB" id="A0A258DCN3"/>
<reference evidence="1 2" key="1">
    <citation type="submission" date="2017-03" db="EMBL/GenBank/DDBJ databases">
        <title>Lifting the veil on microbial sulfur biogeochemistry in mining wastewaters.</title>
        <authorList>
            <person name="Kantor R.S."/>
            <person name="Colenbrander Nelson T."/>
            <person name="Marshall S."/>
            <person name="Bennett D."/>
            <person name="Apte S."/>
            <person name="Camacho D."/>
            <person name="Thomas B.C."/>
            <person name="Warren L.A."/>
            <person name="Banfield J.F."/>
        </authorList>
    </citation>
    <scope>NUCLEOTIDE SEQUENCE [LARGE SCALE GENOMIC DNA]</scope>
    <source>
        <strain evidence="1">32-67-7</strain>
    </source>
</reference>
<dbReference type="EMBL" id="NCDQ01000030">
    <property type="protein sequence ID" value="OYX05529.1"/>
    <property type="molecule type" value="Genomic_DNA"/>
</dbReference>
<protein>
    <submittedName>
        <fullName evidence="1">Uncharacterized protein</fullName>
    </submittedName>
</protein>
<sequence>MTGKPFKIVSPVPGAAELYDLGRGPETTGQRVQRLQAEARLLAREEIERLDRDLRRLADQARAVAEGGDAYPAGIRELAGRIGVDTAQRAEILRALLDRAP</sequence>
<dbReference type="Proteomes" id="UP000215616">
    <property type="component" value="Unassembled WGS sequence"/>
</dbReference>
<comment type="caution">
    <text evidence="1">The sequence shown here is derived from an EMBL/GenBank/DDBJ whole genome shotgun (WGS) entry which is preliminary data.</text>
</comment>